<evidence type="ECO:0000313" key="3">
    <source>
        <dbReference type="Proteomes" id="UP000828390"/>
    </source>
</evidence>
<accession>A0A9D4ISQ6</accession>
<proteinExistence type="predicted"/>
<keyword evidence="1" id="KW-0732">Signal</keyword>
<dbReference type="Proteomes" id="UP000828390">
    <property type="component" value="Unassembled WGS sequence"/>
</dbReference>
<comment type="caution">
    <text evidence="2">The sequence shown here is derived from an EMBL/GenBank/DDBJ whole genome shotgun (WGS) entry which is preliminary data.</text>
</comment>
<protein>
    <submittedName>
        <fullName evidence="2">Uncharacterized protein</fullName>
    </submittedName>
</protein>
<reference evidence="2" key="1">
    <citation type="journal article" date="2019" name="bioRxiv">
        <title>The Genome of the Zebra Mussel, Dreissena polymorpha: A Resource for Invasive Species Research.</title>
        <authorList>
            <person name="McCartney M.A."/>
            <person name="Auch B."/>
            <person name="Kono T."/>
            <person name="Mallez S."/>
            <person name="Zhang Y."/>
            <person name="Obille A."/>
            <person name="Becker A."/>
            <person name="Abrahante J.E."/>
            <person name="Garbe J."/>
            <person name="Badalamenti J.P."/>
            <person name="Herman A."/>
            <person name="Mangelson H."/>
            <person name="Liachko I."/>
            <person name="Sullivan S."/>
            <person name="Sone E.D."/>
            <person name="Koren S."/>
            <person name="Silverstein K.A.T."/>
            <person name="Beckman K.B."/>
            <person name="Gohl D.M."/>
        </authorList>
    </citation>
    <scope>NUCLEOTIDE SEQUENCE</scope>
    <source>
        <strain evidence="2">Duluth1</strain>
        <tissue evidence="2">Whole animal</tissue>
    </source>
</reference>
<gene>
    <name evidence="2" type="ORF">DPMN_163340</name>
</gene>
<feature type="signal peptide" evidence="1">
    <location>
        <begin position="1"/>
        <end position="20"/>
    </location>
</feature>
<keyword evidence="3" id="KW-1185">Reference proteome</keyword>
<dbReference type="EMBL" id="JAIWYP010000008">
    <property type="protein sequence ID" value="KAH3785255.1"/>
    <property type="molecule type" value="Genomic_DNA"/>
</dbReference>
<sequence>MFVLTLTNAFSICMILVVIGDGVSIPSGALDMQVGGKADQQTYMQVNRQADGRAYRHIDTQTYGNTDK</sequence>
<evidence type="ECO:0000313" key="2">
    <source>
        <dbReference type="EMBL" id="KAH3785255.1"/>
    </source>
</evidence>
<organism evidence="2 3">
    <name type="scientific">Dreissena polymorpha</name>
    <name type="common">Zebra mussel</name>
    <name type="synonym">Mytilus polymorpha</name>
    <dbReference type="NCBI Taxonomy" id="45954"/>
    <lineage>
        <taxon>Eukaryota</taxon>
        <taxon>Metazoa</taxon>
        <taxon>Spiralia</taxon>
        <taxon>Lophotrochozoa</taxon>
        <taxon>Mollusca</taxon>
        <taxon>Bivalvia</taxon>
        <taxon>Autobranchia</taxon>
        <taxon>Heteroconchia</taxon>
        <taxon>Euheterodonta</taxon>
        <taxon>Imparidentia</taxon>
        <taxon>Neoheterodontei</taxon>
        <taxon>Myida</taxon>
        <taxon>Dreissenoidea</taxon>
        <taxon>Dreissenidae</taxon>
        <taxon>Dreissena</taxon>
    </lineage>
</organism>
<name>A0A9D4ISQ6_DREPO</name>
<dbReference type="AlphaFoldDB" id="A0A9D4ISQ6"/>
<evidence type="ECO:0000256" key="1">
    <source>
        <dbReference type="SAM" id="SignalP"/>
    </source>
</evidence>
<reference evidence="2" key="2">
    <citation type="submission" date="2020-11" db="EMBL/GenBank/DDBJ databases">
        <authorList>
            <person name="McCartney M.A."/>
            <person name="Auch B."/>
            <person name="Kono T."/>
            <person name="Mallez S."/>
            <person name="Becker A."/>
            <person name="Gohl D.M."/>
            <person name="Silverstein K.A.T."/>
            <person name="Koren S."/>
            <person name="Bechman K.B."/>
            <person name="Herman A."/>
            <person name="Abrahante J.E."/>
            <person name="Garbe J."/>
        </authorList>
    </citation>
    <scope>NUCLEOTIDE SEQUENCE</scope>
    <source>
        <strain evidence="2">Duluth1</strain>
        <tissue evidence="2">Whole animal</tissue>
    </source>
</reference>
<feature type="chain" id="PRO_5038767146" evidence="1">
    <location>
        <begin position="21"/>
        <end position="68"/>
    </location>
</feature>